<feature type="chain" id="PRO_5046343529" evidence="5">
    <location>
        <begin position="21"/>
        <end position="935"/>
    </location>
</feature>
<comment type="caution">
    <text evidence="7">The sequence shown here is derived from an EMBL/GenBank/DDBJ whole genome shotgun (WGS) entry which is preliminary data.</text>
</comment>
<protein>
    <submittedName>
        <fullName evidence="7">Outer membrane beta-barrel protein</fullName>
    </submittedName>
</protein>
<dbReference type="SUPFAM" id="SSF49464">
    <property type="entry name" value="Carboxypeptidase regulatory domain-like"/>
    <property type="match status" value="1"/>
</dbReference>
<dbReference type="EMBL" id="WNXC01000008">
    <property type="protein sequence ID" value="MBB2151035.1"/>
    <property type="molecule type" value="Genomic_DNA"/>
</dbReference>
<gene>
    <name evidence="7" type="ORF">GM920_19215</name>
</gene>
<dbReference type="InterPro" id="IPR041700">
    <property type="entry name" value="OMP_b-brl_3"/>
</dbReference>
<keyword evidence="3" id="KW-0998">Cell outer membrane</keyword>
<dbReference type="Proteomes" id="UP000636110">
    <property type="component" value="Unassembled WGS sequence"/>
</dbReference>
<comment type="subcellular location">
    <subcellularLocation>
        <location evidence="1">Cell outer membrane</location>
    </subcellularLocation>
</comment>
<name>A0ABR6F0H0_9SPHI</name>
<evidence type="ECO:0000256" key="5">
    <source>
        <dbReference type="SAM" id="SignalP"/>
    </source>
</evidence>
<evidence type="ECO:0000256" key="3">
    <source>
        <dbReference type="ARBA" id="ARBA00023237"/>
    </source>
</evidence>
<feature type="region of interest" description="Disordered" evidence="4">
    <location>
        <begin position="361"/>
        <end position="381"/>
    </location>
</feature>
<evidence type="ECO:0000256" key="2">
    <source>
        <dbReference type="ARBA" id="ARBA00023136"/>
    </source>
</evidence>
<feature type="compositionally biased region" description="Polar residues" evidence="4">
    <location>
        <begin position="420"/>
        <end position="446"/>
    </location>
</feature>
<keyword evidence="8" id="KW-1185">Reference proteome</keyword>
<reference evidence="7 8" key="1">
    <citation type="submission" date="2019-11" db="EMBL/GenBank/DDBJ databases">
        <title>Description of Pedobacter sp. LMG 31462T.</title>
        <authorList>
            <person name="Carlier A."/>
            <person name="Qi S."/>
            <person name="Vandamme P."/>
        </authorList>
    </citation>
    <scope>NUCLEOTIDE SEQUENCE [LARGE SCALE GENOMIC DNA]</scope>
    <source>
        <strain evidence="7 8">LMG 31462</strain>
    </source>
</reference>
<proteinExistence type="predicted"/>
<dbReference type="InterPro" id="IPR036942">
    <property type="entry name" value="Beta-barrel_TonB_sf"/>
</dbReference>
<evidence type="ECO:0000313" key="7">
    <source>
        <dbReference type="EMBL" id="MBB2151035.1"/>
    </source>
</evidence>
<dbReference type="Gene3D" id="2.40.170.20">
    <property type="entry name" value="TonB-dependent receptor, beta-barrel domain"/>
    <property type="match status" value="1"/>
</dbReference>
<keyword evidence="5" id="KW-0732">Signal</keyword>
<accession>A0ABR6F0H0</accession>
<dbReference type="SUPFAM" id="SSF56935">
    <property type="entry name" value="Porins"/>
    <property type="match status" value="2"/>
</dbReference>
<dbReference type="Pfam" id="PF14905">
    <property type="entry name" value="OMP_b-brl_3"/>
    <property type="match status" value="1"/>
</dbReference>
<feature type="signal peptide" evidence="5">
    <location>
        <begin position="1"/>
        <end position="20"/>
    </location>
</feature>
<sequence>MKLKLLLLFLVCYCPFLVFSQSNYEVRGVVTDTAATYKMVNTTITVLNAKDSTLVKFARTGSDGAFKLLPSKAGKFILLVSYPGYADYVENFSLDSLKKMHDFGKLNLVLKSTLLQDVIIKGNVNAIKMKGDTTEFNAAAYVIQPNAKVEDLLKQLPGITIDKDGKITAQGQAVNKVLVDGEEFFGDDPTLVTKNLRGDMVDKVQLFDKTSDQAAFTGIDDGQKAKTINIKLKEDKKQGYFGKVDAGGGTEDFYSGQAMVNAFKGKKKVAAYGTIGNNGKTGLSWSDNNKFGTSNFQMSDDGMYMFSSGGGDDGLDSYNGQYNGEGLPKTLSGGGHFSNKWNKDKENINTNYKVGAIDVTSNSSTKTQNNLPEGSETSLIRSNAAERSTKHLFRQKLDATYTISLDSNATIKVGVDGLLKNNNSDTQGSGNSKRADSTAINNSLSHSDNKGDQRDLNANVLYTQKLKKKGRTFSLNLRQSNTEKNNKGNVYSLNQFFDINGEFTREQVLDQYKTSHNDMAAFSSNATYTEPITKTWSVVLNYGLNISQGTSVRKSYNKNAAGQYTDLDMEFSNDFKLNQISNQGGAVFNFKKDKTTINFGTKISDVNFKQKDGLTQERFDRKFTNWNPSLSYKYAFSQMKSLRFDYYGNTTQPSINQLQPVKVNNDPLNIYDGNPDLRPSYNSRINANFGSYKVMSGESIWFNVYTSFTSNAIANQTTIDNEGKSTHKPINIDGKTPTNFGTYINYYRKIKGLDIEAGFNGGLNGGTSYSMVNQDFNTTNNMNYNGSISISKRKEKKYDAYISAGPTYTISNSSLQKEFNDNGWSANGNANFTVYLPGKIELGSDAQYEYRAKTKSFNQSFERFIWNANISKKFFKAQDLKLSLAANDLLNQNTGFDRSASSNLITQRRYNTIGRYFMASLTWDFNKMGGGAPKQ</sequence>
<evidence type="ECO:0000256" key="1">
    <source>
        <dbReference type="ARBA" id="ARBA00004442"/>
    </source>
</evidence>
<evidence type="ECO:0000313" key="8">
    <source>
        <dbReference type="Proteomes" id="UP000636110"/>
    </source>
</evidence>
<dbReference type="InterPro" id="IPR008969">
    <property type="entry name" value="CarboxyPept-like_regulatory"/>
</dbReference>
<evidence type="ECO:0000256" key="4">
    <source>
        <dbReference type="SAM" id="MobiDB-lite"/>
    </source>
</evidence>
<keyword evidence="2" id="KW-0472">Membrane</keyword>
<dbReference type="RefSeq" id="WP_182960520.1">
    <property type="nucleotide sequence ID" value="NZ_WNXC01000008.1"/>
</dbReference>
<organism evidence="7 8">
    <name type="scientific">Pedobacter gandavensis</name>
    <dbReference type="NCBI Taxonomy" id="2679963"/>
    <lineage>
        <taxon>Bacteria</taxon>
        <taxon>Pseudomonadati</taxon>
        <taxon>Bacteroidota</taxon>
        <taxon>Sphingobacteriia</taxon>
        <taxon>Sphingobacteriales</taxon>
        <taxon>Sphingobacteriaceae</taxon>
        <taxon>Pedobacter</taxon>
    </lineage>
</organism>
<feature type="domain" description="Outer membrane protein beta-barrel" evidence="6">
    <location>
        <begin position="464"/>
        <end position="923"/>
    </location>
</feature>
<evidence type="ECO:0000259" key="6">
    <source>
        <dbReference type="Pfam" id="PF14905"/>
    </source>
</evidence>
<dbReference type="Gene3D" id="2.60.40.1120">
    <property type="entry name" value="Carboxypeptidase-like, regulatory domain"/>
    <property type="match status" value="1"/>
</dbReference>
<feature type="region of interest" description="Disordered" evidence="4">
    <location>
        <begin position="420"/>
        <end position="455"/>
    </location>
</feature>